<name>A0AAF0YJB8_9TREE</name>
<dbReference type="GeneID" id="87811723"/>
<feature type="compositionally biased region" description="Basic and acidic residues" evidence="1">
    <location>
        <begin position="129"/>
        <end position="169"/>
    </location>
</feature>
<sequence>MATATTGSPWWRKLLCMSDDAAPPTGSSTKQLYSRTQASRKNLGHIDEASSTTPLRSPVTTKPPGQRTVSFSQPPPPRIDTTTDDSAALLMGFSTEEPEGGWAAARGWTPTSPKTPTVKGKTEAQLLAEEAKARAAEARAEREKAAEAEAEAAKAADGEGATEGEKETEHDDDDDKETTPVAAATTTDPGETSKPAHYAAADHHEEHDAESDPELDETPHAPDVSITAPTHEADAPASADHSFRIDFTASPALQHDERLSDAGADAAEVLAVVEGAGVALGAHPGAGGAAV</sequence>
<proteinExistence type="predicted"/>
<evidence type="ECO:0000256" key="1">
    <source>
        <dbReference type="SAM" id="MobiDB-lite"/>
    </source>
</evidence>
<reference evidence="2" key="1">
    <citation type="submission" date="2023-10" db="EMBL/GenBank/DDBJ databases">
        <authorList>
            <person name="Noh H."/>
        </authorList>
    </citation>
    <scope>NUCLEOTIDE SEQUENCE</scope>
    <source>
        <strain evidence="2">DUCC4014</strain>
    </source>
</reference>
<dbReference type="AlphaFoldDB" id="A0AAF0YJB8"/>
<feature type="region of interest" description="Disordered" evidence="1">
    <location>
        <begin position="18"/>
        <end position="243"/>
    </location>
</feature>
<evidence type="ECO:0000313" key="3">
    <source>
        <dbReference type="Proteomes" id="UP000827549"/>
    </source>
</evidence>
<accession>A0AAF0YJB8</accession>
<protein>
    <submittedName>
        <fullName evidence="2">Uncharacterized protein</fullName>
    </submittedName>
</protein>
<gene>
    <name evidence="2" type="ORF">LOC62_06G008559</name>
</gene>
<dbReference type="Proteomes" id="UP000827549">
    <property type="component" value="Chromosome 6"/>
</dbReference>
<feature type="compositionally biased region" description="Polar residues" evidence="1">
    <location>
        <begin position="25"/>
        <end position="40"/>
    </location>
</feature>
<organism evidence="2 3">
    <name type="scientific">Vanrija pseudolonga</name>
    <dbReference type="NCBI Taxonomy" id="143232"/>
    <lineage>
        <taxon>Eukaryota</taxon>
        <taxon>Fungi</taxon>
        <taxon>Dikarya</taxon>
        <taxon>Basidiomycota</taxon>
        <taxon>Agaricomycotina</taxon>
        <taxon>Tremellomycetes</taxon>
        <taxon>Trichosporonales</taxon>
        <taxon>Trichosporonaceae</taxon>
        <taxon>Vanrija</taxon>
    </lineage>
</organism>
<keyword evidence="3" id="KW-1185">Reference proteome</keyword>
<dbReference type="RefSeq" id="XP_062631085.1">
    <property type="nucleotide sequence ID" value="XM_062775101.1"/>
</dbReference>
<evidence type="ECO:0000313" key="2">
    <source>
        <dbReference type="EMBL" id="WOO85059.1"/>
    </source>
</evidence>
<feature type="compositionally biased region" description="Polar residues" evidence="1">
    <location>
        <begin position="49"/>
        <end position="60"/>
    </location>
</feature>
<dbReference type="EMBL" id="CP086719">
    <property type="protein sequence ID" value="WOO85059.1"/>
    <property type="molecule type" value="Genomic_DNA"/>
</dbReference>